<evidence type="ECO:0000259" key="9">
    <source>
        <dbReference type="PROSITE" id="PS51713"/>
    </source>
</evidence>
<dbReference type="CDD" id="cd22534">
    <property type="entry name" value="KH-II_Era"/>
    <property type="match status" value="1"/>
</dbReference>
<dbReference type="GO" id="GO:0005829">
    <property type="term" value="C:cytosol"/>
    <property type="evidence" value="ECO:0007669"/>
    <property type="project" value="TreeGrafter"/>
</dbReference>
<dbReference type="InterPro" id="IPR005662">
    <property type="entry name" value="GTPase_Era-like"/>
</dbReference>
<evidence type="ECO:0000256" key="1">
    <source>
        <dbReference type="ARBA" id="ARBA00007921"/>
    </source>
</evidence>
<feature type="compositionally biased region" description="Basic and acidic residues" evidence="8">
    <location>
        <begin position="23"/>
        <end position="54"/>
    </location>
</feature>
<organism evidence="10 11">
    <name type="scientific">Polyangium spumosum</name>
    <dbReference type="NCBI Taxonomy" id="889282"/>
    <lineage>
        <taxon>Bacteria</taxon>
        <taxon>Pseudomonadati</taxon>
        <taxon>Myxococcota</taxon>
        <taxon>Polyangia</taxon>
        <taxon>Polyangiales</taxon>
        <taxon>Polyangiaceae</taxon>
        <taxon>Polyangium</taxon>
    </lineage>
</organism>
<dbReference type="NCBIfam" id="NF000908">
    <property type="entry name" value="PRK00089.1"/>
    <property type="match status" value="1"/>
</dbReference>
<gene>
    <name evidence="6" type="primary">era</name>
    <name evidence="10" type="ORF">GF068_14955</name>
</gene>
<evidence type="ECO:0000256" key="7">
    <source>
        <dbReference type="PROSITE-ProRule" id="PRU01050"/>
    </source>
</evidence>
<protein>
    <recommendedName>
        <fullName evidence="2 6">GTPase Era</fullName>
    </recommendedName>
</protein>
<dbReference type="InterPro" id="IPR030388">
    <property type="entry name" value="G_ERA_dom"/>
</dbReference>
<feature type="region of interest" description="G2" evidence="7">
    <location>
        <begin position="148"/>
        <end position="152"/>
    </location>
</feature>
<keyword evidence="6" id="KW-0699">rRNA-binding</keyword>
<dbReference type="InterPro" id="IPR027417">
    <property type="entry name" value="P-loop_NTPase"/>
</dbReference>
<comment type="caution">
    <text evidence="10">The sequence shown here is derived from an EMBL/GenBank/DDBJ whole genome shotgun (WGS) entry which is preliminary data.</text>
</comment>
<proteinExistence type="inferred from homology"/>
<dbReference type="InterPro" id="IPR015946">
    <property type="entry name" value="KH_dom-like_a/b"/>
</dbReference>
<dbReference type="GO" id="GO:0070181">
    <property type="term" value="F:small ribosomal subunit rRNA binding"/>
    <property type="evidence" value="ECO:0007669"/>
    <property type="project" value="UniProtKB-UniRule"/>
</dbReference>
<dbReference type="SUPFAM" id="SSF54814">
    <property type="entry name" value="Prokaryotic type KH domain (KH-domain type II)"/>
    <property type="match status" value="1"/>
</dbReference>
<dbReference type="AlphaFoldDB" id="A0A6N7PM40"/>
<feature type="region of interest" description="G3" evidence="7">
    <location>
        <begin position="169"/>
        <end position="172"/>
    </location>
</feature>
<evidence type="ECO:0000256" key="3">
    <source>
        <dbReference type="ARBA" id="ARBA00022741"/>
    </source>
</evidence>
<comment type="similarity">
    <text evidence="1 6 7">Belongs to the TRAFAC class TrmE-Era-EngA-EngB-Septin-like GTPase superfamily. Era GTPase family.</text>
</comment>
<keyword evidence="11" id="KW-1185">Reference proteome</keyword>
<keyword evidence="6" id="KW-0472">Membrane</keyword>
<dbReference type="InterPro" id="IPR006073">
    <property type="entry name" value="GTP-bd"/>
</dbReference>
<feature type="compositionally biased region" description="Basic and acidic residues" evidence="8">
    <location>
        <begin position="79"/>
        <end position="105"/>
    </location>
</feature>
<keyword evidence="6" id="KW-1003">Cell membrane</keyword>
<dbReference type="GO" id="GO:0005525">
    <property type="term" value="F:GTP binding"/>
    <property type="evidence" value="ECO:0007669"/>
    <property type="project" value="UniProtKB-UniRule"/>
</dbReference>
<dbReference type="PANTHER" id="PTHR42698">
    <property type="entry name" value="GTPASE ERA"/>
    <property type="match status" value="1"/>
</dbReference>
<dbReference type="PRINTS" id="PR00326">
    <property type="entry name" value="GTP1OBG"/>
</dbReference>
<reference evidence="10 11" key="1">
    <citation type="submission" date="2019-10" db="EMBL/GenBank/DDBJ databases">
        <title>A soil myxobacterium in the family Polyangiaceae.</title>
        <authorList>
            <person name="Li Y."/>
            <person name="Wang J."/>
        </authorList>
    </citation>
    <scope>NUCLEOTIDE SEQUENCE [LARGE SCALE GENOMIC DNA]</scope>
    <source>
        <strain evidence="10 11">DSM 14734</strain>
    </source>
</reference>
<accession>A0A6N7PM40</accession>
<dbReference type="InterPro" id="IPR005225">
    <property type="entry name" value="Small_GTP-bd"/>
</dbReference>
<comment type="subunit">
    <text evidence="6">Monomer.</text>
</comment>
<dbReference type="Gene3D" id="3.40.50.300">
    <property type="entry name" value="P-loop containing nucleotide triphosphate hydrolases"/>
    <property type="match status" value="1"/>
</dbReference>
<feature type="compositionally biased region" description="Basic and acidic residues" evidence="8">
    <location>
        <begin position="1"/>
        <end position="14"/>
    </location>
</feature>
<evidence type="ECO:0000256" key="5">
    <source>
        <dbReference type="ARBA" id="ARBA00023134"/>
    </source>
</evidence>
<dbReference type="GO" id="GO:0043024">
    <property type="term" value="F:ribosomal small subunit binding"/>
    <property type="evidence" value="ECO:0007669"/>
    <property type="project" value="TreeGrafter"/>
</dbReference>
<dbReference type="RefSeq" id="WP_153820082.1">
    <property type="nucleotide sequence ID" value="NZ_WJIE01000004.1"/>
</dbReference>
<dbReference type="NCBIfam" id="TIGR00231">
    <property type="entry name" value="small_GTP"/>
    <property type="match status" value="1"/>
</dbReference>
<dbReference type="InterPro" id="IPR009019">
    <property type="entry name" value="KH_sf_prok-type"/>
</dbReference>
<feature type="binding site" evidence="6">
    <location>
        <begin position="122"/>
        <end position="129"/>
    </location>
    <ligand>
        <name>GTP</name>
        <dbReference type="ChEBI" id="CHEBI:37565"/>
    </ligand>
</feature>
<dbReference type="Pfam" id="PF01926">
    <property type="entry name" value="MMR_HSR1"/>
    <property type="match status" value="1"/>
</dbReference>
<keyword evidence="5 6" id="KW-0342">GTP-binding</keyword>
<dbReference type="HAMAP" id="MF_00367">
    <property type="entry name" value="GTPase_Era"/>
    <property type="match status" value="1"/>
</dbReference>
<keyword evidence="6" id="KW-0963">Cytoplasm</keyword>
<dbReference type="SUPFAM" id="SSF52540">
    <property type="entry name" value="P-loop containing nucleoside triphosphate hydrolases"/>
    <property type="match status" value="1"/>
</dbReference>
<evidence type="ECO:0000256" key="8">
    <source>
        <dbReference type="SAM" id="MobiDB-lite"/>
    </source>
</evidence>
<sequence length="469" mass="51079">MKSRRSEPRAERPGQRPGQKPRTGRETPPDDERAGASPRRETRGAKGKPGEARAKGPAKKGAPLPTRGARGGRPATTDDLTRGPRGGHGDGRRPSAPRPRPEPRPAPEASGPSRSGTVALIGRPNVGKSTLLNAALQQPLSIVSKTPQTTRDALLGVVHHGSAEIALLDTPGLHRPRTQLGRAMNEAARDAARRADVVVFVTDVSPRPVKRKEDGTPIEPRPLLPHPGDLVLLSDLAPDRPALLVVNKVDLLRDKRHLLPLLEAYGKVRDFDAIVPVSAQREDGITRVLDEVARFLPEGPFRYGVDDVTDKPARYFAAEYVREQILRATQDEVPHASAVSVDRYVEPRAPGQAVQIDATIHVERQGQKRILIGAGGAMMKRIGIAARERIEELVGGKVVLRLWVRVTPDWRESLPRLEELGYGKGRGGAGAATEYVIVAERDEEADEGDDDDDDEDLDDEGEEDQDEEE</sequence>
<dbReference type="Pfam" id="PF07650">
    <property type="entry name" value="KH_2"/>
    <property type="match status" value="1"/>
</dbReference>
<name>A0A6N7PM40_9BACT</name>
<dbReference type="GO" id="GO:0000028">
    <property type="term" value="P:ribosomal small subunit assembly"/>
    <property type="evidence" value="ECO:0007669"/>
    <property type="project" value="TreeGrafter"/>
</dbReference>
<evidence type="ECO:0000313" key="10">
    <source>
        <dbReference type="EMBL" id="MRG93222.1"/>
    </source>
</evidence>
<dbReference type="EMBL" id="WJIE01000004">
    <property type="protein sequence ID" value="MRG93222.1"/>
    <property type="molecule type" value="Genomic_DNA"/>
</dbReference>
<feature type="compositionally biased region" description="Acidic residues" evidence="8">
    <location>
        <begin position="441"/>
        <end position="469"/>
    </location>
</feature>
<feature type="binding site" evidence="6">
    <location>
        <begin position="247"/>
        <end position="250"/>
    </location>
    <ligand>
        <name>GTP</name>
        <dbReference type="ChEBI" id="CHEBI:37565"/>
    </ligand>
</feature>
<dbReference type="Gene3D" id="3.30.300.20">
    <property type="match status" value="1"/>
</dbReference>
<feature type="region of interest" description="Disordered" evidence="8">
    <location>
        <begin position="1"/>
        <end position="121"/>
    </location>
</feature>
<keyword evidence="6" id="KW-0690">Ribosome biogenesis</keyword>
<evidence type="ECO:0000313" key="11">
    <source>
        <dbReference type="Proteomes" id="UP000440224"/>
    </source>
</evidence>
<keyword evidence="4 6" id="KW-0694">RNA-binding</keyword>
<keyword evidence="3 6" id="KW-0547">Nucleotide-binding</keyword>
<feature type="region of interest" description="G1" evidence="7">
    <location>
        <begin position="122"/>
        <end position="129"/>
    </location>
</feature>
<comment type="subcellular location">
    <subcellularLocation>
        <location evidence="6">Cytoplasm</location>
    </subcellularLocation>
    <subcellularLocation>
        <location evidence="6">Cell membrane</location>
        <topology evidence="6">Peripheral membrane protein</topology>
    </subcellularLocation>
</comment>
<feature type="region of interest" description="G5" evidence="7">
    <location>
        <begin position="277"/>
        <end position="279"/>
    </location>
</feature>
<comment type="function">
    <text evidence="6">An essential GTPase that binds both GDP and GTP, with rapid nucleotide exchange. Plays a role in 16S rRNA processing and 30S ribosomal subunit biogenesis and possibly also in cell cycle regulation and energy metabolism.</text>
</comment>
<dbReference type="Proteomes" id="UP000440224">
    <property type="component" value="Unassembled WGS sequence"/>
</dbReference>
<feature type="compositionally biased region" description="Low complexity" evidence="8">
    <location>
        <begin position="107"/>
        <end position="116"/>
    </location>
</feature>
<evidence type="ECO:0000256" key="6">
    <source>
        <dbReference type="HAMAP-Rule" id="MF_00367"/>
    </source>
</evidence>
<feature type="binding site" evidence="6">
    <location>
        <begin position="169"/>
        <end position="173"/>
    </location>
    <ligand>
        <name>GTP</name>
        <dbReference type="ChEBI" id="CHEBI:37565"/>
    </ligand>
</feature>
<dbReference type="GO" id="GO:0003924">
    <property type="term" value="F:GTPase activity"/>
    <property type="evidence" value="ECO:0007669"/>
    <property type="project" value="UniProtKB-UniRule"/>
</dbReference>
<dbReference type="PANTHER" id="PTHR42698:SF1">
    <property type="entry name" value="GTPASE ERA, MITOCHONDRIAL"/>
    <property type="match status" value="1"/>
</dbReference>
<feature type="region of interest" description="Disordered" evidence="8">
    <location>
        <begin position="421"/>
        <end position="469"/>
    </location>
</feature>
<dbReference type="CDD" id="cd04163">
    <property type="entry name" value="Era"/>
    <property type="match status" value="1"/>
</dbReference>
<feature type="region of interest" description="G4" evidence="7">
    <location>
        <begin position="247"/>
        <end position="250"/>
    </location>
</feature>
<evidence type="ECO:0000256" key="2">
    <source>
        <dbReference type="ARBA" id="ARBA00020484"/>
    </source>
</evidence>
<dbReference type="PROSITE" id="PS51713">
    <property type="entry name" value="G_ERA"/>
    <property type="match status" value="1"/>
</dbReference>
<dbReference type="NCBIfam" id="TIGR00436">
    <property type="entry name" value="era"/>
    <property type="match status" value="1"/>
</dbReference>
<evidence type="ECO:0000256" key="4">
    <source>
        <dbReference type="ARBA" id="ARBA00022884"/>
    </source>
</evidence>
<dbReference type="OrthoDB" id="9805918at2"/>
<dbReference type="GO" id="GO:0005886">
    <property type="term" value="C:plasma membrane"/>
    <property type="evidence" value="ECO:0007669"/>
    <property type="project" value="UniProtKB-SubCell"/>
</dbReference>
<feature type="domain" description="Era-type G" evidence="9">
    <location>
        <begin position="114"/>
        <end position="298"/>
    </location>
</feature>
<dbReference type="InterPro" id="IPR004044">
    <property type="entry name" value="KH_dom_type_2"/>
</dbReference>